<proteinExistence type="predicted"/>
<dbReference type="KEGG" id="lnu:N7U66_09080"/>
<sequence>MKEKHSIHYCFLGKEDVFIVKNENALIYKKNNAWIMAQFVENNLQTNAIDIQF</sequence>
<dbReference type="EMBL" id="CP113088">
    <property type="protein sequence ID" value="WAC03599.1"/>
    <property type="molecule type" value="Genomic_DNA"/>
</dbReference>
<dbReference type="Proteomes" id="UP001164705">
    <property type="component" value="Chromosome"/>
</dbReference>
<name>A0A9E8N0F4_9FLAO</name>
<dbReference type="AlphaFoldDB" id="A0A9E8N0F4"/>
<accession>A0A9E8N0F4</accession>
<protein>
    <submittedName>
        <fullName evidence="1">Uncharacterized protein</fullName>
    </submittedName>
</protein>
<dbReference type="RefSeq" id="WP_267678234.1">
    <property type="nucleotide sequence ID" value="NZ_CP113088.1"/>
</dbReference>
<evidence type="ECO:0000313" key="2">
    <source>
        <dbReference type="Proteomes" id="UP001164705"/>
    </source>
</evidence>
<evidence type="ECO:0000313" key="1">
    <source>
        <dbReference type="EMBL" id="WAC03599.1"/>
    </source>
</evidence>
<gene>
    <name evidence="1" type="ORF">N7U66_09080</name>
</gene>
<organism evidence="1 2">
    <name type="scientific">Lacinutrix neustonica</name>
    <dbReference type="NCBI Taxonomy" id="2980107"/>
    <lineage>
        <taxon>Bacteria</taxon>
        <taxon>Pseudomonadati</taxon>
        <taxon>Bacteroidota</taxon>
        <taxon>Flavobacteriia</taxon>
        <taxon>Flavobacteriales</taxon>
        <taxon>Flavobacteriaceae</taxon>
        <taxon>Lacinutrix</taxon>
    </lineage>
</organism>
<reference evidence="1" key="1">
    <citation type="submission" date="2022-11" db="EMBL/GenBank/DDBJ databases">
        <title>Lacinutrix neustonica HL-RS19T sp. nov., isolated from the surface microlayer sample of brackish Lake Shihwa.</title>
        <authorList>
            <person name="Choi J.Y."/>
            <person name="Hwang C.Y."/>
        </authorList>
    </citation>
    <scope>NUCLEOTIDE SEQUENCE</scope>
    <source>
        <strain evidence="1">HL-RS19</strain>
    </source>
</reference>
<keyword evidence="2" id="KW-1185">Reference proteome</keyword>